<evidence type="ECO:0000313" key="2">
    <source>
        <dbReference type="EMBL" id="KAK8071217.1"/>
    </source>
</evidence>
<reference evidence="2 3" key="1">
    <citation type="submission" date="2023-01" db="EMBL/GenBank/DDBJ databases">
        <title>Analysis of 21 Apiospora genomes using comparative genomics revels a genus with tremendous synthesis potential of carbohydrate active enzymes and secondary metabolites.</title>
        <authorList>
            <person name="Sorensen T."/>
        </authorList>
    </citation>
    <scope>NUCLEOTIDE SEQUENCE [LARGE SCALE GENOMIC DNA]</scope>
    <source>
        <strain evidence="2 3">CBS 114990</strain>
    </source>
</reference>
<evidence type="ECO:0000256" key="1">
    <source>
        <dbReference type="SAM" id="SignalP"/>
    </source>
</evidence>
<dbReference type="GeneID" id="92048795"/>
<keyword evidence="3" id="KW-1185">Reference proteome</keyword>
<dbReference type="InterPro" id="IPR051288">
    <property type="entry name" value="Serum_paraoxonase/arylesterase"/>
</dbReference>
<dbReference type="PANTHER" id="PTHR11799:SF20">
    <property type="entry name" value="SMP-30_GLUCONOLACTONASE_LRE-LIKE REGION DOMAIN-CONTAINING PROTEIN"/>
    <property type="match status" value="1"/>
</dbReference>
<proteinExistence type="predicted"/>
<accession>A0ABR1VJA5</accession>
<dbReference type="RefSeq" id="XP_066665025.1">
    <property type="nucleotide sequence ID" value="XM_066815735.1"/>
</dbReference>
<keyword evidence="1" id="KW-0732">Signal</keyword>
<evidence type="ECO:0008006" key="4">
    <source>
        <dbReference type="Google" id="ProtNLM"/>
    </source>
</evidence>
<dbReference type="EMBL" id="JAQQWN010000008">
    <property type="protein sequence ID" value="KAK8071217.1"/>
    <property type="molecule type" value="Genomic_DNA"/>
</dbReference>
<name>A0ABR1VJA5_9PEZI</name>
<comment type="caution">
    <text evidence="2">The sequence shown here is derived from an EMBL/GenBank/DDBJ whole genome shotgun (WGS) entry which is preliminary data.</text>
</comment>
<sequence>MGALMNSILGVLAVILATLYQSNVHFALYTGVRLFYGIGHTLEPLSAFPSYKCRRIEDERLQACEDMWLSEATRQLFLACSETKGRQQWSPNGGIFNASGRSLTDHIAVLDIDEPEGVDGAGFRTRVLETPGYPGTHGDGTLNLVGMSGYDDGADGEVRLWLIDVKPSVDLATGRVIEDQTVMRGNQTVEVFKLVGGRGATTLEHLESFWDPLIMTPNRVAAVGDDTNAFWITNDLGHSQSRWKRRLSPFFSQGSVAYCSSGSNKSDGSQACHAAIPSGLSWPNGLVHNHHDGLLYVPSSMVGTVDIYEPVKNGSVSTMKKVDTIDVGYSIDNLMVDKDGDVWAAVFPSVTKLGKAFDDPYGVHHVPAAAMRIRKGPGGGYEVEKVLEDGFGEVLPMTTSVVHDATTGRLFFGSEFPPSCIFGSSHVQPPD</sequence>
<dbReference type="Gene3D" id="2.120.10.30">
    <property type="entry name" value="TolB, C-terminal domain"/>
    <property type="match status" value="1"/>
</dbReference>
<dbReference type="Proteomes" id="UP001433268">
    <property type="component" value="Unassembled WGS sequence"/>
</dbReference>
<evidence type="ECO:0000313" key="3">
    <source>
        <dbReference type="Proteomes" id="UP001433268"/>
    </source>
</evidence>
<dbReference type="SUPFAM" id="SSF63829">
    <property type="entry name" value="Calcium-dependent phosphotriesterase"/>
    <property type="match status" value="1"/>
</dbReference>
<organism evidence="2 3">
    <name type="scientific">Apiospora hydei</name>
    <dbReference type="NCBI Taxonomy" id="1337664"/>
    <lineage>
        <taxon>Eukaryota</taxon>
        <taxon>Fungi</taxon>
        <taxon>Dikarya</taxon>
        <taxon>Ascomycota</taxon>
        <taxon>Pezizomycotina</taxon>
        <taxon>Sordariomycetes</taxon>
        <taxon>Xylariomycetidae</taxon>
        <taxon>Amphisphaeriales</taxon>
        <taxon>Apiosporaceae</taxon>
        <taxon>Apiospora</taxon>
    </lineage>
</organism>
<feature type="chain" id="PRO_5046067373" description="Calcium-dependent phosphotriesterase" evidence="1">
    <location>
        <begin position="18"/>
        <end position="431"/>
    </location>
</feature>
<feature type="signal peptide" evidence="1">
    <location>
        <begin position="1"/>
        <end position="17"/>
    </location>
</feature>
<gene>
    <name evidence="2" type="ORF">PG997_011420</name>
</gene>
<protein>
    <recommendedName>
        <fullName evidence="4">Calcium-dependent phosphotriesterase</fullName>
    </recommendedName>
</protein>
<dbReference type="InterPro" id="IPR011042">
    <property type="entry name" value="6-blade_b-propeller_TolB-like"/>
</dbReference>
<dbReference type="PANTHER" id="PTHR11799">
    <property type="entry name" value="PARAOXONASE"/>
    <property type="match status" value="1"/>
</dbReference>